<proteinExistence type="predicted"/>
<reference evidence="1" key="1">
    <citation type="submission" date="2020-04" db="EMBL/GenBank/DDBJ databases">
        <authorList>
            <person name="Alioto T."/>
            <person name="Alioto T."/>
            <person name="Gomez Garrido J."/>
        </authorList>
    </citation>
    <scope>NUCLEOTIDE SEQUENCE</scope>
    <source>
        <strain evidence="1">A484AB</strain>
    </source>
</reference>
<dbReference type="AlphaFoldDB" id="A0A6S7FU22"/>
<evidence type="ECO:0000313" key="2">
    <source>
        <dbReference type="Proteomes" id="UP001152795"/>
    </source>
</evidence>
<dbReference type="OrthoDB" id="5988820at2759"/>
<protein>
    <submittedName>
        <fullName evidence="1">Uncharacterized protein</fullName>
    </submittedName>
</protein>
<dbReference type="EMBL" id="CACRXK020000064">
    <property type="protein sequence ID" value="CAB3977711.1"/>
    <property type="molecule type" value="Genomic_DNA"/>
</dbReference>
<gene>
    <name evidence="1" type="ORF">PACLA_8A006463</name>
</gene>
<organism evidence="1 2">
    <name type="scientific">Paramuricea clavata</name>
    <name type="common">Red gorgonian</name>
    <name type="synonym">Violescent sea-whip</name>
    <dbReference type="NCBI Taxonomy" id="317549"/>
    <lineage>
        <taxon>Eukaryota</taxon>
        <taxon>Metazoa</taxon>
        <taxon>Cnidaria</taxon>
        <taxon>Anthozoa</taxon>
        <taxon>Octocorallia</taxon>
        <taxon>Malacalcyonacea</taxon>
        <taxon>Plexauridae</taxon>
        <taxon>Paramuricea</taxon>
    </lineage>
</organism>
<comment type="caution">
    <text evidence="1">The sequence shown here is derived from an EMBL/GenBank/DDBJ whole genome shotgun (WGS) entry which is preliminary data.</text>
</comment>
<evidence type="ECO:0000313" key="1">
    <source>
        <dbReference type="EMBL" id="CAB3977711.1"/>
    </source>
</evidence>
<sequence length="234" mass="25572">MVNNYLATLRKDLSASVVHSKKLAFMAENGIRQLGNPRIGIFADRVKPDPLHCEINAWQHILDLIYSESVRRCAFDKFIQTLSAPVGLCTLSKGTQATEVNGADGLAESSLNACTSLPEDNFEKAVTQNVSLLPGMLDNVSLMEMNEKAAADNMTSMLQTKAIFLTSSPADVYGCGLSYLSTKVAEHYADETKRFNKLSVRLIGSQAIALARHGYRLVDALKTANEMEGEKINV</sequence>
<name>A0A6S7FU22_PARCT</name>
<accession>A0A6S7FU22</accession>
<keyword evidence="2" id="KW-1185">Reference proteome</keyword>
<dbReference type="Proteomes" id="UP001152795">
    <property type="component" value="Unassembled WGS sequence"/>
</dbReference>